<dbReference type="PROSITE" id="PS50059">
    <property type="entry name" value="FKBP_PPIASE"/>
    <property type="match status" value="1"/>
</dbReference>
<dbReference type="Gene3D" id="3.10.50.40">
    <property type="match status" value="1"/>
</dbReference>
<keyword evidence="4 6" id="KW-0697">Rotamase</keyword>
<dbReference type="EMBL" id="JYIU01000046">
    <property type="protein sequence ID" value="KJL17995.1"/>
    <property type="molecule type" value="Genomic_DNA"/>
</dbReference>
<dbReference type="PATRIC" id="fig|104336.4.peg.3141"/>
<evidence type="ECO:0000256" key="4">
    <source>
        <dbReference type="ARBA" id="ARBA00023110"/>
    </source>
</evidence>
<dbReference type="GeneID" id="94444074"/>
<accession>A0A0F0KCU2</accession>
<protein>
    <recommendedName>
        <fullName evidence="3 6">peptidylprolyl isomerase</fullName>
        <ecNumber evidence="3 6">5.2.1.8</ecNumber>
    </recommendedName>
</protein>
<evidence type="ECO:0000256" key="5">
    <source>
        <dbReference type="ARBA" id="ARBA00023235"/>
    </source>
</evidence>
<keyword evidence="7" id="KW-0732">Signal</keyword>
<proteinExistence type="inferred from homology"/>
<reference evidence="9 10" key="1">
    <citation type="submission" date="2015-02" db="EMBL/GenBank/DDBJ databases">
        <title>Draft genome sequences of ten Microbacterium spp. with emphasis on heavy metal contaminated environments.</title>
        <authorList>
            <person name="Corretto E."/>
        </authorList>
    </citation>
    <scope>NUCLEOTIDE SEQUENCE [LARGE SCALE GENOMIC DNA]</scope>
    <source>
        <strain evidence="9 10">DSM 12966</strain>
    </source>
</reference>
<name>A0A0F0KCU2_9MICO</name>
<dbReference type="PANTHER" id="PTHR43811">
    <property type="entry name" value="FKBP-TYPE PEPTIDYL-PROLYL CIS-TRANS ISOMERASE FKPA"/>
    <property type="match status" value="1"/>
</dbReference>
<dbReference type="Pfam" id="PF00254">
    <property type="entry name" value="FKBP_C"/>
    <property type="match status" value="1"/>
</dbReference>
<dbReference type="GO" id="GO:0003755">
    <property type="term" value="F:peptidyl-prolyl cis-trans isomerase activity"/>
    <property type="evidence" value="ECO:0007669"/>
    <property type="project" value="UniProtKB-KW"/>
</dbReference>
<dbReference type="AlphaFoldDB" id="A0A0F0KCU2"/>
<dbReference type="PROSITE" id="PS51257">
    <property type="entry name" value="PROKAR_LIPOPROTEIN"/>
    <property type="match status" value="1"/>
</dbReference>
<dbReference type="RefSeq" id="WP_045255667.1">
    <property type="nucleotide sequence ID" value="NZ_CP031425.1"/>
</dbReference>
<sequence length="330" mass="33916">MRKRPLIILSTVAAATLLLAGCSGGADPESTATPDASAQSSCLADLKSGAGSDAVSVEGSGADAKVTVPADADLTEAQRSVVVEGDGEDVKPGDLISLRYQLVDAKTNEVLSTSERGPDGVLSALLALQNPQQQMVDPTQSTVFTVAAECVPIGSSVVLTLPPGQEGANPSVLYIETIEELPTIASGSDVDATEGMPKVELDDAGSPTITIPDTEAPTETEVADLKQGDGAVVASGDLVTVQYRGVKWSDGTEFDSSWSRDAAPAQFQTTSVVPGFKMALEGQKVGSQVVVTMPPKDGYGEGEINANDLKGETLVFVVDILATTPIEQAP</sequence>
<dbReference type="InterPro" id="IPR001179">
    <property type="entry name" value="PPIase_FKBP_dom"/>
</dbReference>
<evidence type="ECO:0000256" key="6">
    <source>
        <dbReference type="PROSITE-ProRule" id="PRU00277"/>
    </source>
</evidence>
<evidence type="ECO:0000313" key="9">
    <source>
        <dbReference type="EMBL" id="KJL17995.1"/>
    </source>
</evidence>
<evidence type="ECO:0000313" key="10">
    <source>
        <dbReference type="Proteomes" id="UP000033572"/>
    </source>
</evidence>
<dbReference type="SUPFAM" id="SSF54534">
    <property type="entry name" value="FKBP-like"/>
    <property type="match status" value="1"/>
</dbReference>
<dbReference type="EC" id="5.2.1.8" evidence="3 6"/>
<feature type="domain" description="PPIase FKBP-type" evidence="8">
    <location>
        <begin position="236"/>
        <end position="324"/>
    </location>
</feature>
<dbReference type="KEGG" id="mfol:DXT68_06710"/>
<evidence type="ECO:0000256" key="3">
    <source>
        <dbReference type="ARBA" id="ARBA00013194"/>
    </source>
</evidence>
<feature type="signal peptide" evidence="7">
    <location>
        <begin position="1"/>
        <end position="25"/>
    </location>
</feature>
<evidence type="ECO:0000256" key="2">
    <source>
        <dbReference type="ARBA" id="ARBA00006577"/>
    </source>
</evidence>
<comment type="catalytic activity">
    <reaction evidence="1 6">
        <text>[protein]-peptidylproline (omega=180) = [protein]-peptidylproline (omega=0)</text>
        <dbReference type="Rhea" id="RHEA:16237"/>
        <dbReference type="Rhea" id="RHEA-COMP:10747"/>
        <dbReference type="Rhea" id="RHEA-COMP:10748"/>
        <dbReference type="ChEBI" id="CHEBI:83833"/>
        <dbReference type="ChEBI" id="CHEBI:83834"/>
        <dbReference type="EC" id="5.2.1.8"/>
    </reaction>
</comment>
<keyword evidence="10" id="KW-1185">Reference proteome</keyword>
<gene>
    <name evidence="9" type="primary">fkbP_2</name>
    <name evidence="9" type="ORF">RN50_03101</name>
</gene>
<feature type="chain" id="PRO_5002444462" description="peptidylprolyl isomerase" evidence="7">
    <location>
        <begin position="26"/>
        <end position="330"/>
    </location>
</feature>
<dbReference type="PANTHER" id="PTHR43811:SF19">
    <property type="entry name" value="39 KDA FK506-BINDING NUCLEAR PROTEIN"/>
    <property type="match status" value="1"/>
</dbReference>
<dbReference type="InterPro" id="IPR046357">
    <property type="entry name" value="PPIase_dom_sf"/>
</dbReference>
<comment type="caution">
    <text evidence="9">The sequence shown here is derived from an EMBL/GenBank/DDBJ whole genome shotgun (WGS) entry which is preliminary data.</text>
</comment>
<organism evidence="9 10">
    <name type="scientific">Microbacterium foliorum</name>
    <dbReference type="NCBI Taxonomy" id="104336"/>
    <lineage>
        <taxon>Bacteria</taxon>
        <taxon>Bacillati</taxon>
        <taxon>Actinomycetota</taxon>
        <taxon>Actinomycetes</taxon>
        <taxon>Micrococcales</taxon>
        <taxon>Microbacteriaceae</taxon>
        <taxon>Microbacterium</taxon>
    </lineage>
</organism>
<evidence type="ECO:0000256" key="1">
    <source>
        <dbReference type="ARBA" id="ARBA00000971"/>
    </source>
</evidence>
<evidence type="ECO:0000259" key="8">
    <source>
        <dbReference type="PROSITE" id="PS50059"/>
    </source>
</evidence>
<keyword evidence="5 6" id="KW-0413">Isomerase</keyword>
<evidence type="ECO:0000256" key="7">
    <source>
        <dbReference type="SAM" id="SignalP"/>
    </source>
</evidence>
<dbReference type="Proteomes" id="UP000033572">
    <property type="component" value="Unassembled WGS sequence"/>
</dbReference>
<comment type="similarity">
    <text evidence="2">Belongs to the FKBP-type PPIase family.</text>
</comment>